<dbReference type="InterPro" id="IPR023052">
    <property type="entry name" value="Cell_div_SepF"/>
</dbReference>
<dbReference type="Gene3D" id="3.30.110.150">
    <property type="entry name" value="SepF-like protein"/>
    <property type="match status" value="1"/>
</dbReference>
<dbReference type="InterPro" id="IPR007561">
    <property type="entry name" value="Cell_div_SepF/SepF-rel"/>
</dbReference>
<accession>A0ABU8DQ68</accession>
<feature type="region of interest" description="Disordered" evidence="6">
    <location>
        <begin position="23"/>
        <end position="91"/>
    </location>
</feature>
<evidence type="ECO:0000256" key="3">
    <source>
        <dbReference type="ARBA" id="ARBA00023306"/>
    </source>
</evidence>
<evidence type="ECO:0000256" key="6">
    <source>
        <dbReference type="SAM" id="MobiDB-lite"/>
    </source>
</evidence>
<evidence type="ECO:0000256" key="1">
    <source>
        <dbReference type="ARBA" id="ARBA00022618"/>
    </source>
</evidence>
<dbReference type="GO" id="GO:0051301">
    <property type="term" value="P:cell division"/>
    <property type="evidence" value="ECO:0007669"/>
    <property type="project" value="UniProtKB-KW"/>
</dbReference>
<organism evidence="7 8">
    <name type="scientific">Klenkia sesuvii</name>
    <dbReference type="NCBI Taxonomy" id="3103137"/>
    <lineage>
        <taxon>Bacteria</taxon>
        <taxon>Bacillati</taxon>
        <taxon>Actinomycetota</taxon>
        <taxon>Actinomycetes</taxon>
        <taxon>Geodermatophilales</taxon>
        <taxon>Geodermatophilaceae</taxon>
        <taxon>Klenkia</taxon>
    </lineage>
</organism>
<comment type="subunit">
    <text evidence="5">Homodimer. Interacts with FtsZ.</text>
</comment>
<proteinExistence type="inferred from homology"/>
<evidence type="ECO:0000313" key="8">
    <source>
        <dbReference type="Proteomes" id="UP001361570"/>
    </source>
</evidence>
<dbReference type="InterPro" id="IPR038594">
    <property type="entry name" value="SepF-like_sf"/>
</dbReference>
<comment type="subcellular location">
    <subcellularLocation>
        <location evidence="5">Cytoplasm</location>
    </subcellularLocation>
    <text evidence="5">Localizes to the division site, in a FtsZ-dependent manner.</text>
</comment>
<comment type="function">
    <text evidence="4 5">Cell division protein that is part of the divisome complex and is recruited early to the Z-ring. Probably stimulates Z-ring formation, perhaps through the cross-linking of FtsZ protofilaments. Its function overlaps with FtsA.</text>
</comment>
<keyword evidence="2 5" id="KW-0717">Septation</keyword>
<evidence type="ECO:0000256" key="4">
    <source>
        <dbReference type="ARBA" id="ARBA00044936"/>
    </source>
</evidence>
<evidence type="ECO:0000256" key="2">
    <source>
        <dbReference type="ARBA" id="ARBA00023210"/>
    </source>
</evidence>
<dbReference type="EMBL" id="JBAPLU010000003">
    <property type="protein sequence ID" value="MEI4270989.1"/>
    <property type="molecule type" value="Genomic_DNA"/>
</dbReference>
<keyword evidence="5" id="KW-0963">Cytoplasm</keyword>
<dbReference type="PANTHER" id="PTHR35798">
    <property type="entry name" value="CELL DIVISION PROTEIN SEPF"/>
    <property type="match status" value="1"/>
</dbReference>
<keyword evidence="1 5" id="KW-0132">Cell division</keyword>
<protein>
    <recommendedName>
        <fullName evidence="5">Cell division protein SepF</fullName>
    </recommendedName>
</protein>
<dbReference type="HAMAP" id="MF_01197">
    <property type="entry name" value="SepF"/>
    <property type="match status" value="1"/>
</dbReference>
<keyword evidence="8" id="KW-1185">Reference proteome</keyword>
<dbReference type="RefSeq" id="WP_336403131.1">
    <property type="nucleotide sequence ID" value="NZ_JBAPLU010000003.1"/>
</dbReference>
<dbReference type="Pfam" id="PF04472">
    <property type="entry name" value="SepF"/>
    <property type="match status" value="1"/>
</dbReference>
<dbReference type="PANTHER" id="PTHR35798:SF1">
    <property type="entry name" value="CELL DIVISION PROTEIN SEPF"/>
    <property type="match status" value="1"/>
</dbReference>
<name>A0ABU8DQ68_9ACTN</name>
<evidence type="ECO:0000313" key="7">
    <source>
        <dbReference type="EMBL" id="MEI4270989.1"/>
    </source>
</evidence>
<keyword evidence="3 5" id="KW-0131">Cell cycle</keyword>
<comment type="similarity">
    <text evidence="5">Belongs to the SepF family.</text>
</comment>
<comment type="caution">
    <text evidence="7">The sequence shown here is derived from an EMBL/GenBank/DDBJ whole genome shotgun (WGS) entry which is preliminary data.</text>
</comment>
<dbReference type="Proteomes" id="UP001361570">
    <property type="component" value="Unassembled WGS sequence"/>
</dbReference>
<gene>
    <name evidence="5 7" type="primary">sepF</name>
    <name evidence="7" type="ORF">TEK04_04580</name>
</gene>
<sequence>MAGAMRKMGIYLGLVEDDDVRAYGRYDARQSDYDDRTDRRGERGHYGYDGAYEGGYDEPGYPSTEYPSEELPAEELAAPEPPLARRAGPRRLDLAAPATVGPRLGGSGRAVGSALAGGSALGGGTATSGPVGATAAALAAPEPAVAPPAPAPATPAPQSYRITTLVPQTYNEARTIGERFRDGDAVLMNLAEMDDADAKRLVDFAAGLSFGLHGSIERVTAKVFLLSPAGTDVTAEDKARIREGGFPSQP</sequence>
<reference evidence="7 8" key="1">
    <citation type="submission" date="2024-03" db="EMBL/GenBank/DDBJ databases">
        <title>Draft genome sequence of Klenkia sp. LSe6-5.</title>
        <authorList>
            <person name="Duangmal K."/>
            <person name="Chantavorakit T."/>
        </authorList>
    </citation>
    <scope>NUCLEOTIDE SEQUENCE [LARGE SCALE GENOMIC DNA]</scope>
    <source>
        <strain evidence="7 8">LSe6-5</strain>
    </source>
</reference>
<feature type="compositionally biased region" description="Basic and acidic residues" evidence="6">
    <location>
        <begin position="23"/>
        <end position="46"/>
    </location>
</feature>
<evidence type="ECO:0000256" key="5">
    <source>
        <dbReference type="HAMAP-Rule" id="MF_01197"/>
    </source>
</evidence>